<dbReference type="InterPro" id="IPR036390">
    <property type="entry name" value="WH_DNA-bd_sf"/>
</dbReference>
<feature type="domain" description="TOTE conflict system primase" evidence="2">
    <location>
        <begin position="70"/>
        <end position="156"/>
    </location>
</feature>
<dbReference type="SUPFAM" id="SSF46785">
    <property type="entry name" value="Winged helix' DNA-binding domain"/>
    <property type="match status" value="1"/>
</dbReference>
<name>A0ABT6ML35_9NOCA</name>
<keyword evidence="4" id="KW-1185">Reference proteome</keyword>
<evidence type="ECO:0000256" key="1">
    <source>
        <dbReference type="SAM" id="MobiDB-lite"/>
    </source>
</evidence>
<reference evidence="3 4" key="1">
    <citation type="submission" date="2023-04" db="EMBL/GenBank/DDBJ databases">
        <title>Forest soil microbial communities from Buena Vista Peninsula, Colon Province, Panama.</title>
        <authorList>
            <person name="Bouskill N."/>
        </authorList>
    </citation>
    <scope>NUCLEOTIDE SEQUENCE [LARGE SCALE GENOMIC DNA]</scope>
    <source>
        <strain evidence="3 4">CFH S0262</strain>
    </source>
</reference>
<feature type="region of interest" description="Disordered" evidence="1">
    <location>
        <begin position="232"/>
        <end position="252"/>
    </location>
</feature>
<dbReference type="GO" id="GO:0003677">
    <property type="term" value="F:DNA binding"/>
    <property type="evidence" value="ECO:0007669"/>
    <property type="project" value="UniProtKB-KW"/>
</dbReference>
<keyword evidence="3" id="KW-0238">DNA-binding</keyword>
<proteinExistence type="predicted"/>
<evidence type="ECO:0000259" key="2">
    <source>
        <dbReference type="Pfam" id="PF22548"/>
    </source>
</evidence>
<comment type="caution">
    <text evidence="3">The sequence shown here is derived from an EMBL/GenBank/DDBJ whole genome shotgun (WGS) entry which is preliminary data.</text>
</comment>
<dbReference type="InterPro" id="IPR054347">
    <property type="entry name" value="TOTE_primase"/>
</dbReference>
<evidence type="ECO:0000313" key="3">
    <source>
        <dbReference type="EMBL" id="MDH6284579.1"/>
    </source>
</evidence>
<dbReference type="EMBL" id="JARXVC010000024">
    <property type="protein sequence ID" value="MDH6284579.1"/>
    <property type="molecule type" value="Genomic_DNA"/>
</dbReference>
<evidence type="ECO:0000313" key="4">
    <source>
        <dbReference type="Proteomes" id="UP001160334"/>
    </source>
</evidence>
<dbReference type="Pfam" id="PF22548">
    <property type="entry name" value="AEP-TOTE"/>
    <property type="match status" value="1"/>
</dbReference>
<gene>
    <name evidence="3" type="ORF">M2280_005840</name>
</gene>
<organism evidence="3 4">
    <name type="scientific">Prescottella agglutinans</name>
    <dbReference type="NCBI Taxonomy" id="1644129"/>
    <lineage>
        <taxon>Bacteria</taxon>
        <taxon>Bacillati</taxon>
        <taxon>Actinomycetota</taxon>
        <taxon>Actinomycetes</taxon>
        <taxon>Mycobacteriales</taxon>
        <taxon>Nocardiaceae</taxon>
        <taxon>Prescottella</taxon>
    </lineage>
</organism>
<accession>A0ABT6ML35</accession>
<sequence length="660" mass="71102">MSSGCFDGSAYVCADPSSTEHNTVTGVTTDAWRRTYYQAFRSFSPRETGRIDATRGHIYVDVSLPEQLPNEPIAAYLADTKSAYRLLAFDFDAPRSRSSHGLVPPVADAVAFSSALRALGIPHLITASGSEWGRHVWIRLNDAVAPRTIRTLAELVKELHPTLDTSPLSNPRTGCVRIPGAAHRNGGVSEPIQTDDESRLEQLAAFSVGAHSTDLRRLRKHLQAQLRVLHTAGTAATPPRSERPKASPYETLAGPTIVGTRTAASGSRISAAADRNAALSAALAAPVDARDDHSRTAFSLLMRMAAAGWTRADALSTAVTAPGLEYLRTARCGSTARAARGDVAAFTIRQWGRATAKFAAWAHEQPHKVSAASAGARRAAAVQQAADASITPWAGHAGVHRRCVLDALCLLAFETRVVEFDIDQRRLALTAGVTQPTASRSLKWLREAGWITRISSNGGTKSDSYRLQVPQSSEPYESQGEPTPEQHGAPLHTALHHRLLHARHDLWTRDGLGSSCGSLHRAILAGHRSTSSLVQATGLSYSTVREHRDLLLSHGLITRAGEAVRRLAGAMLAAATEMGVAGVGEARRRLYTAQSLVWEWWHREIAWRTAPADAKPRRADHPVRVLRGRFPTRRDGRADFPTALGVILAGLPRAGAVTAA</sequence>
<protein>
    <submittedName>
        <fullName evidence="3">DNA-binding transcriptional ArsR family regulator</fullName>
    </submittedName>
</protein>
<dbReference type="Proteomes" id="UP001160334">
    <property type="component" value="Unassembled WGS sequence"/>
</dbReference>
<feature type="region of interest" description="Disordered" evidence="1">
    <location>
        <begin position="459"/>
        <end position="489"/>
    </location>
</feature>